<feature type="transmembrane region" description="Helical" evidence="6">
    <location>
        <begin position="283"/>
        <end position="305"/>
    </location>
</feature>
<dbReference type="AlphaFoldDB" id="A0A917M6J0"/>
<dbReference type="Pfam" id="PF02687">
    <property type="entry name" value="FtsX"/>
    <property type="match status" value="2"/>
</dbReference>
<gene>
    <name evidence="9" type="ORF">GCM10007415_12120</name>
</gene>
<dbReference type="Proteomes" id="UP000660862">
    <property type="component" value="Unassembled WGS sequence"/>
</dbReference>
<evidence type="ECO:0000256" key="2">
    <source>
        <dbReference type="ARBA" id="ARBA00022475"/>
    </source>
</evidence>
<feature type="transmembrane region" description="Helical" evidence="6">
    <location>
        <begin position="373"/>
        <end position="397"/>
    </location>
</feature>
<feature type="domain" description="MacB-like periplasmic core" evidence="8">
    <location>
        <begin position="20"/>
        <end position="237"/>
    </location>
</feature>
<proteinExistence type="predicted"/>
<dbReference type="Pfam" id="PF12704">
    <property type="entry name" value="MacB_PCD"/>
    <property type="match status" value="2"/>
</dbReference>
<evidence type="ECO:0000256" key="1">
    <source>
        <dbReference type="ARBA" id="ARBA00004651"/>
    </source>
</evidence>
<keyword evidence="10" id="KW-1185">Reference proteome</keyword>
<dbReference type="RefSeq" id="WP_188504999.1">
    <property type="nucleotide sequence ID" value="NZ_BMER01000001.1"/>
</dbReference>
<feature type="transmembrane region" description="Helical" evidence="6">
    <location>
        <begin position="422"/>
        <end position="442"/>
    </location>
</feature>
<evidence type="ECO:0000259" key="7">
    <source>
        <dbReference type="Pfam" id="PF02687"/>
    </source>
</evidence>
<dbReference type="GO" id="GO:0022857">
    <property type="term" value="F:transmembrane transporter activity"/>
    <property type="evidence" value="ECO:0007669"/>
    <property type="project" value="TreeGrafter"/>
</dbReference>
<evidence type="ECO:0000256" key="4">
    <source>
        <dbReference type="ARBA" id="ARBA00022989"/>
    </source>
</evidence>
<dbReference type="InterPro" id="IPR050250">
    <property type="entry name" value="Macrolide_Exporter_MacB"/>
</dbReference>
<keyword evidence="3 6" id="KW-0812">Transmembrane</keyword>
<name>A0A917M6J0_9SPHI</name>
<evidence type="ECO:0000313" key="9">
    <source>
        <dbReference type="EMBL" id="GGG81129.1"/>
    </source>
</evidence>
<feature type="transmembrane region" description="Helical" evidence="6">
    <location>
        <begin position="326"/>
        <end position="353"/>
    </location>
</feature>
<feature type="transmembrane region" description="Helical" evidence="6">
    <location>
        <begin position="671"/>
        <end position="695"/>
    </location>
</feature>
<evidence type="ECO:0000259" key="8">
    <source>
        <dbReference type="Pfam" id="PF12704"/>
    </source>
</evidence>
<feature type="transmembrane region" description="Helical" evidence="6">
    <location>
        <begin position="723"/>
        <end position="742"/>
    </location>
</feature>
<dbReference type="InterPro" id="IPR003838">
    <property type="entry name" value="ABC3_permease_C"/>
</dbReference>
<feature type="domain" description="ABC3 transporter permease C-terminal" evidence="7">
    <location>
        <begin position="674"/>
        <end position="783"/>
    </location>
</feature>
<comment type="subcellular location">
    <subcellularLocation>
        <location evidence="1">Cell membrane</location>
        <topology evidence="1">Multi-pass membrane protein</topology>
    </subcellularLocation>
</comment>
<feature type="transmembrane region" description="Helical" evidence="6">
    <location>
        <begin position="21"/>
        <end position="41"/>
    </location>
</feature>
<evidence type="ECO:0000256" key="3">
    <source>
        <dbReference type="ARBA" id="ARBA00022692"/>
    </source>
</evidence>
<organism evidence="9 10">
    <name type="scientific">Parapedobacter pyrenivorans</name>
    <dbReference type="NCBI Taxonomy" id="1305674"/>
    <lineage>
        <taxon>Bacteria</taxon>
        <taxon>Pseudomonadati</taxon>
        <taxon>Bacteroidota</taxon>
        <taxon>Sphingobacteriia</taxon>
        <taxon>Sphingobacteriales</taxon>
        <taxon>Sphingobacteriaceae</taxon>
        <taxon>Parapedobacter</taxon>
    </lineage>
</organism>
<feature type="transmembrane region" description="Helical" evidence="6">
    <location>
        <begin position="757"/>
        <end position="777"/>
    </location>
</feature>
<dbReference type="PANTHER" id="PTHR30572">
    <property type="entry name" value="MEMBRANE COMPONENT OF TRANSPORTER-RELATED"/>
    <property type="match status" value="1"/>
</dbReference>
<dbReference type="PANTHER" id="PTHR30572:SF18">
    <property type="entry name" value="ABC-TYPE MACROLIDE FAMILY EXPORT SYSTEM PERMEASE COMPONENT 2"/>
    <property type="match status" value="1"/>
</dbReference>
<feature type="domain" description="MacB-like periplasmic core" evidence="8">
    <location>
        <begin position="430"/>
        <end position="596"/>
    </location>
</feature>
<evidence type="ECO:0000313" key="10">
    <source>
        <dbReference type="Proteomes" id="UP000660862"/>
    </source>
</evidence>
<dbReference type="GO" id="GO:0005886">
    <property type="term" value="C:plasma membrane"/>
    <property type="evidence" value="ECO:0007669"/>
    <property type="project" value="UniProtKB-SubCell"/>
</dbReference>
<accession>A0A917M6J0</accession>
<keyword evidence="2" id="KW-1003">Cell membrane</keyword>
<sequence length="794" mass="88974">MIKNYLRTLFRNFAKSKAYSLINVTGLSIGMAAALLIIVWIQNELSMERIHEKEDRIYVMYNRDTGPDGNRWAWGNTPKILAPTLKADYPEVEDAVRINNMTFLFTVGDKNFNSRGAFTDSGFFNVFSFPLIKGDPATALADGHNIVLTEQFAKTLFGNADAMGQTIRIDSNRNVTVTGILKDLPNNTLLAFDYLLPWEHLERLGWNDTHWGNNSVNTYTLLKPGASQAAFDRKIRTITIDHTKETASASTTEVFTQPLSRYYLYNKSEDGRLVAGNLVTVRLFMVLAAFILLIACINFMNLSTARSERRAKEVGIRKVVGVSKTLLITQFLIESILLSIFSFLVALLIVQLSLGGFNQLVGKALFIPYGDPFFWLFVTGFILITGLVAGSYPAFYLSSFNPISVLKGTFKKENALIAPRKVLVTIQFTFAIILIIATIIVYRQIQHGLNRDTGYDRENMVYLFYQGDMDKHYAAIKNELLTGGAATSVSLSANPITQQWSDSWGFHWEGSTKADEKLDFVRLGTDADFTKTFGIELVAGRDIDVYKFPTDSMAILLNEAAVKAMRLKNPVGTRIKWVDGTEYFHVVGVIKDFILQSPFEQTISPMMINGPAGYSPYILHVKLNADNSTADNLARMEKIFKAYNPQYPFEYVFVDENYAEKFKSAERSGKLAGLFALLTIVISCLGLFGLAAYMAESRTKEIGVRKVLGASIWSVTQLLSKDFLKLVMFSFVIASPIAWYAMNKWLASYSYRIDIEWWVFAMTGILAAAIALLTVSWQAIKAALANPVDSLRDE</sequence>
<evidence type="ECO:0000256" key="6">
    <source>
        <dbReference type="SAM" id="Phobius"/>
    </source>
</evidence>
<feature type="domain" description="ABC3 transporter permease C-terminal" evidence="7">
    <location>
        <begin position="285"/>
        <end position="401"/>
    </location>
</feature>
<dbReference type="EMBL" id="BMER01000001">
    <property type="protein sequence ID" value="GGG81129.1"/>
    <property type="molecule type" value="Genomic_DNA"/>
</dbReference>
<comment type="caution">
    <text evidence="9">The sequence shown here is derived from an EMBL/GenBank/DDBJ whole genome shotgun (WGS) entry which is preliminary data.</text>
</comment>
<keyword evidence="4 6" id="KW-1133">Transmembrane helix</keyword>
<protein>
    <submittedName>
        <fullName evidence="9">ABC transporter permease</fullName>
    </submittedName>
</protein>
<reference evidence="9" key="1">
    <citation type="journal article" date="2014" name="Int. J. Syst. Evol. Microbiol.">
        <title>Complete genome sequence of Corynebacterium casei LMG S-19264T (=DSM 44701T), isolated from a smear-ripened cheese.</title>
        <authorList>
            <consortium name="US DOE Joint Genome Institute (JGI-PGF)"/>
            <person name="Walter F."/>
            <person name="Albersmeier A."/>
            <person name="Kalinowski J."/>
            <person name="Ruckert C."/>
        </authorList>
    </citation>
    <scope>NUCLEOTIDE SEQUENCE</scope>
    <source>
        <strain evidence="9">CGMCC 1.12195</strain>
    </source>
</reference>
<evidence type="ECO:0000256" key="5">
    <source>
        <dbReference type="ARBA" id="ARBA00023136"/>
    </source>
</evidence>
<keyword evidence="5 6" id="KW-0472">Membrane</keyword>
<dbReference type="InterPro" id="IPR025857">
    <property type="entry name" value="MacB_PCD"/>
</dbReference>
<reference evidence="9" key="2">
    <citation type="submission" date="2020-09" db="EMBL/GenBank/DDBJ databases">
        <authorList>
            <person name="Sun Q."/>
            <person name="Zhou Y."/>
        </authorList>
    </citation>
    <scope>NUCLEOTIDE SEQUENCE</scope>
    <source>
        <strain evidence="9">CGMCC 1.12195</strain>
    </source>
</reference>